<name>A0A7W9J5I3_9ACTN</name>
<evidence type="ECO:0000313" key="3">
    <source>
        <dbReference type="Proteomes" id="UP000549971"/>
    </source>
</evidence>
<accession>A0A7W9J5I3</accession>
<proteinExistence type="predicted"/>
<comment type="caution">
    <text evidence="2">The sequence shown here is derived from an EMBL/GenBank/DDBJ whole genome shotgun (WGS) entry which is preliminary data.</text>
</comment>
<feature type="region of interest" description="Disordered" evidence="1">
    <location>
        <begin position="113"/>
        <end position="149"/>
    </location>
</feature>
<feature type="compositionally biased region" description="Basic and acidic residues" evidence="1">
    <location>
        <begin position="113"/>
        <end position="124"/>
    </location>
</feature>
<gene>
    <name evidence="2" type="ORF">HDA39_002509</name>
</gene>
<dbReference type="Proteomes" id="UP000549971">
    <property type="component" value="Unassembled WGS sequence"/>
</dbReference>
<sequence>MVASCVKLAGCPLGTDPSQAGAAFQQLVRPLIDKPVPAGKNRTLNFNQATGGITAGLYMASEWPKIITGIRRLAKERRGDKLLAIYDTFAGRTADGKWRNYLDANFAINCNDEQARTPEQETNHRHERRQPLRQRHLRQVPDRPRGPHP</sequence>
<organism evidence="2 3">
    <name type="scientific">Kribbella italica</name>
    <dbReference type="NCBI Taxonomy" id="1540520"/>
    <lineage>
        <taxon>Bacteria</taxon>
        <taxon>Bacillati</taxon>
        <taxon>Actinomycetota</taxon>
        <taxon>Actinomycetes</taxon>
        <taxon>Propionibacteriales</taxon>
        <taxon>Kribbellaceae</taxon>
        <taxon>Kribbella</taxon>
    </lineage>
</organism>
<evidence type="ECO:0000313" key="2">
    <source>
        <dbReference type="EMBL" id="MBB5835775.1"/>
    </source>
</evidence>
<keyword evidence="3" id="KW-1185">Reference proteome</keyword>
<dbReference type="AlphaFoldDB" id="A0A7W9J5I3"/>
<evidence type="ECO:0000256" key="1">
    <source>
        <dbReference type="SAM" id="MobiDB-lite"/>
    </source>
</evidence>
<protein>
    <submittedName>
        <fullName evidence="2">Uncharacterized protein</fullName>
    </submittedName>
</protein>
<feature type="compositionally biased region" description="Basic residues" evidence="1">
    <location>
        <begin position="125"/>
        <end position="138"/>
    </location>
</feature>
<reference evidence="2 3" key="1">
    <citation type="submission" date="2020-08" db="EMBL/GenBank/DDBJ databases">
        <title>Sequencing the genomes of 1000 actinobacteria strains.</title>
        <authorList>
            <person name="Klenk H.-P."/>
        </authorList>
    </citation>
    <scope>NUCLEOTIDE SEQUENCE [LARGE SCALE GENOMIC DNA]</scope>
    <source>
        <strain evidence="2 3">DSM 28967</strain>
    </source>
</reference>
<dbReference type="EMBL" id="JACHMY010000001">
    <property type="protein sequence ID" value="MBB5835775.1"/>
    <property type="molecule type" value="Genomic_DNA"/>
</dbReference>
<feature type="compositionally biased region" description="Basic and acidic residues" evidence="1">
    <location>
        <begin position="139"/>
        <end position="149"/>
    </location>
</feature>